<dbReference type="Pfam" id="PF08011">
    <property type="entry name" value="PDDEXK_9"/>
    <property type="match status" value="1"/>
</dbReference>
<proteinExistence type="predicted"/>
<gene>
    <name evidence="2" type="ORF">MBFIL_08710</name>
</gene>
<sequence length="555" mass="65741">MENNINGKSFKSSKHEKFKKIMLGKQTFEFLIENDFLYIDKTREIYNLINNENTVFLSRPRRFGKSLLVSILENLFLGNKKSFEGLYIHDYWDWSVNYPVLHLDMSTLSNKTNEWLELTLADYINEFARDHDIELNEKLPADYNFAVLIKKLHETAGKKIVVLIDEYDAPILDNIDDEDLADANRKTLQNFYMTLKNSDKYIEFIFITGISKFIHTSIFSKLNNPRDITLSEEYSTICGITHVELESYCSHYIQSLADKENMKYEEVLYEINHWYDGYSFDGEKRVFNPYSTLSALKIGEFSHYWFGTGTPHFLIDILKNRKEDIDFENMIITETDLNEIDPMNIEDLPLLFQGGYLTIDNKFKNEMHETEYSLKIPNFEVEQAYKNNLTKFYLNEIKEDVIDSQIELWEYIKKGDCESLSNYLEIQFGEIPYYLNLTTKRERWKIKQTVFITLLKNLGFKIKSEEPINQGRIDAIFRDKNLIVITEVKYTQDERKTLDTIVDNALNQIHSKQYYRLYKNKKYEVILLAIGFKDTKINKKDIITEVKCKIEKLNH</sequence>
<dbReference type="InterPro" id="IPR012547">
    <property type="entry name" value="PDDEXK_9"/>
</dbReference>
<name>A0A166CG45_9EURY</name>
<dbReference type="EMBL" id="LWMT01000149">
    <property type="protein sequence ID" value="KZX14474.1"/>
    <property type="molecule type" value="Genomic_DNA"/>
</dbReference>
<organism evidence="2 3">
    <name type="scientific">Methanobrevibacter filiformis</name>
    <dbReference type="NCBI Taxonomy" id="55758"/>
    <lineage>
        <taxon>Archaea</taxon>
        <taxon>Methanobacteriati</taxon>
        <taxon>Methanobacteriota</taxon>
        <taxon>Methanomada group</taxon>
        <taxon>Methanobacteria</taxon>
        <taxon>Methanobacteriales</taxon>
        <taxon>Methanobacteriaceae</taxon>
        <taxon>Methanobrevibacter</taxon>
    </lineage>
</organism>
<dbReference type="Gene3D" id="3.40.50.300">
    <property type="entry name" value="P-loop containing nucleotide triphosphate hydrolases"/>
    <property type="match status" value="1"/>
</dbReference>
<feature type="domain" description="AAA-ATPase-like" evidence="1">
    <location>
        <begin position="24"/>
        <end position="219"/>
    </location>
</feature>
<dbReference type="RefSeq" id="WP_066971868.1">
    <property type="nucleotide sequence ID" value="NZ_LWMT01000149.1"/>
</dbReference>
<protein>
    <submittedName>
        <fullName evidence="2">Putative AAA-ATPase</fullName>
    </submittedName>
</protein>
<dbReference type="AlphaFoldDB" id="A0A166CG45"/>
<dbReference type="InterPro" id="IPR027417">
    <property type="entry name" value="P-loop_NTPase"/>
</dbReference>
<comment type="caution">
    <text evidence="2">The sequence shown here is derived from an EMBL/GenBank/DDBJ whole genome shotgun (WGS) entry which is preliminary data.</text>
</comment>
<dbReference type="InterPro" id="IPR018631">
    <property type="entry name" value="AAA-ATPase-like_dom"/>
</dbReference>
<reference evidence="2 3" key="1">
    <citation type="submission" date="2016-04" db="EMBL/GenBank/DDBJ databases">
        <title>Genome sequence of Methanobrevibacter filiformis DSM 11501.</title>
        <authorList>
            <person name="Poehlein A."/>
            <person name="Seedorf H."/>
            <person name="Daniel R."/>
        </authorList>
    </citation>
    <scope>NUCLEOTIDE SEQUENCE [LARGE SCALE GENOMIC DNA]</scope>
    <source>
        <strain evidence="2 3">DSM 11501</strain>
    </source>
</reference>
<dbReference type="PATRIC" id="fig|55758.3.peg.979"/>
<dbReference type="Pfam" id="PF09820">
    <property type="entry name" value="AAA-ATPase_like"/>
    <property type="match status" value="1"/>
</dbReference>
<dbReference type="Proteomes" id="UP000077066">
    <property type="component" value="Unassembled WGS sequence"/>
</dbReference>
<accession>A0A166CG45</accession>
<dbReference type="SUPFAM" id="SSF52540">
    <property type="entry name" value="P-loop containing nucleoside triphosphate hydrolases"/>
    <property type="match status" value="1"/>
</dbReference>
<evidence type="ECO:0000259" key="1">
    <source>
        <dbReference type="Pfam" id="PF09820"/>
    </source>
</evidence>
<dbReference type="PANTHER" id="PTHR34825">
    <property type="entry name" value="CONSERVED PROTEIN, WITH A WEAK D-GALACTARATE DEHYDRATASE/ALTRONATE HYDROLASE DOMAIN"/>
    <property type="match status" value="1"/>
</dbReference>
<dbReference type="PANTHER" id="PTHR34825:SF1">
    <property type="entry name" value="AAA-ATPASE-LIKE DOMAIN-CONTAINING PROTEIN"/>
    <property type="match status" value="1"/>
</dbReference>
<evidence type="ECO:0000313" key="2">
    <source>
        <dbReference type="EMBL" id="KZX14474.1"/>
    </source>
</evidence>
<evidence type="ECO:0000313" key="3">
    <source>
        <dbReference type="Proteomes" id="UP000077066"/>
    </source>
</evidence>
<keyword evidence="3" id="KW-1185">Reference proteome</keyword>